<dbReference type="AlphaFoldDB" id="A0A9P9EWM5"/>
<name>A0A9P9EWM5_9HYPO</name>
<dbReference type="OrthoDB" id="4866377at2759"/>
<gene>
    <name evidence="4" type="ORF">B0J13DRAFT_300018</name>
</gene>
<accession>A0A9P9EWM5</accession>
<feature type="region of interest" description="Disordered" evidence="1">
    <location>
        <begin position="329"/>
        <end position="386"/>
    </location>
</feature>
<reference evidence="4" key="1">
    <citation type="journal article" date="2021" name="Nat. Commun.">
        <title>Genetic determinants of endophytism in the Arabidopsis root mycobiome.</title>
        <authorList>
            <person name="Mesny F."/>
            <person name="Miyauchi S."/>
            <person name="Thiergart T."/>
            <person name="Pickel B."/>
            <person name="Atanasova L."/>
            <person name="Karlsson M."/>
            <person name="Huettel B."/>
            <person name="Barry K.W."/>
            <person name="Haridas S."/>
            <person name="Chen C."/>
            <person name="Bauer D."/>
            <person name="Andreopoulos W."/>
            <person name="Pangilinan J."/>
            <person name="LaButti K."/>
            <person name="Riley R."/>
            <person name="Lipzen A."/>
            <person name="Clum A."/>
            <person name="Drula E."/>
            <person name="Henrissat B."/>
            <person name="Kohler A."/>
            <person name="Grigoriev I.V."/>
            <person name="Martin F.M."/>
            <person name="Hacquard S."/>
        </authorList>
    </citation>
    <scope>NUCLEOTIDE SEQUENCE</scope>
    <source>
        <strain evidence="4">MPI-CAGE-AT-0021</strain>
    </source>
</reference>
<proteinExistence type="predicted"/>
<dbReference type="Proteomes" id="UP000717696">
    <property type="component" value="Unassembled WGS sequence"/>
</dbReference>
<feature type="region of interest" description="Disordered" evidence="1">
    <location>
        <begin position="122"/>
        <end position="161"/>
    </location>
</feature>
<evidence type="ECO:0008006" key="6">
    <source>
        <dbReference type="Google" id="ProtNLM"/>
    </source>
</evidence>
<evidence type="ECO:0000256" key="3">
    <source>
        <dbReference type="SAM" id="SignalP"/>
    </source>
</evidence>
<sequence length="386" mass="40304">MARLLPLFSTLLLLLQSSVRAAETVTISAVLDDSGHECISKCLFYTLVTDMGVAMGCDDPYENNCYCATAAASASVAANWMNKCASSGCGRGDLTLDLSSMQSIYGSYCMGAGFTQPGATNWYNPAETTAESEPSATDSSNSDSADAQASNTDDSGSVQTTTQVTIVTQTTEGGAGATKSMVTVHATSTLFVNPDGSPASLDIDDSGDNSSVKIGVGVAVPVVAILGGALAWWFWRRRRRNAAPGIRPSEEAGTNNTLTTPPMAAAPVVRKPVGSSTVSPVTAAVSPVSKTTELSGEGLKREIDSQEIHPFVTPSPPVALAGHHEVNGDVAWRPEMDGQSPRVEVSGEGRPPELHGQSQSPPPVYTHAAPDQSAQRWELPDNQRSS</sequence>
<keyword evidence="2" id="KW-0472">Membrane</keyword>
<feature type="signal peptide" evidence="3">
    <location>
        <begin position="1"/>
        <end position="21"/>
    </location>
</feature>
<evidence type="ECO:0000256" key="1">
    <source>
        <dbReference type="SAM" id="MobiDB-lite"/>
    </source>
</evidence>
<evidence type="ECO:0000256" key="2">
    <source>
        <dbReference type="SAM" id="Phobius"/>
    </source>
</evidence>
<evidence type="ECO:0000313" key="4">
    <source>
        <dbReference type="EMBL" id="KAH7149200.1"/>
    </source>
</evidence>
<organism evidence="4 5">
    <name type="scientific">Dactylonectria estremocensis</name>
    <dbReference type="NCBI Taxonomy" id="1079267"/>
    <lineage>
        <taxon>Eukaryota</taxon>
        <taxon>Fungi</taxon>
        <taxon>Dikarya</taxon>
        <taxon>Ascomycota</taxon>
        <taxon>Pezizomycotina</taxon>
        <taxon>Sordariomycetes</taxon>
        <taxon>Hypocreomycetidae</taxon>
        <taxon>Hypocreales</taxon>
        <taxon>Nectriaceae</taxon>
        <taxon>Dactylonectria</taxon>
    </lineage>
</organism>
<keyword evidence="3" id="KW-0732">Signal</keyword>
<feature type="chain" id="PRO_5040450579" description="Extracellular membrane protein CFEM domain-containing protein" evidence="3">
    <location>
        <begin position="22"/>
        <end position="386"/>
    </location>
</feature>
<comment type="caution">
    <text evidence="4">The sequence shown here is derived from an EMBL/GenBank/DDBJ whole genome shotgun (WGS) entry which is preliminary data.</text>
</comment>
<protein>
    <recommendedName>
        <fullName evidence="6">Extracellular membrane protein CFEM domain-containing protein</fullName>
    </recommendedName>
</protein>
<keyword evidence="2" id="KW-0812">Transmembrane</keyword>
<keyword evidence="5" id="KW-1185">Reference proteome</keyword>
<feature type="compositionally biased region" description="Low complexity" evidence="1">
    <location>
        <begin position="135"/>
        <end position="161"/>
    </location>
</feature>
<evidence type="ECO:0000313" key="5">
    <source>
        <dbReference type="Proteomes" id="UP000717696"/>
    </source>
</evidence>
<feature type="transmembrane region" description="Helical" evidence="2">
    <location>
        <begin position="214"/>
        <end position="235"/>
    </location>
</feature>
<feature type="compositionally biased region" description="Polar residues" evidence="1">
    <location>
        <begin position="122"/>
        <end position="134"/>
    </location>
</feature>
<dbReference type="EMBL" id="JAGMUU010000007">
    <property type="protein sequence ID" value="KAH7149200.1"/>
    <property type="molecule type" value="Genomic_DNA"/>
</dbReference>
<keyword evidence="2" id="KW-1133">Transmembrane helix</keyword>